<organism evidence="1 2">
    <name type="scientific">Segatella cerevisiae</name>
    <dbReference type="NCBI Taxonomy" id="2053716"/>
    <lineage>
        <taxon>Bacteria</taxon>
        <taxon>Pseudomonadati</taxon>
        <taxon>Bacteroidota</taxon>
        <taxon>Bacteroidia</taxon>
        <taxon>Bacteroidales</taxon>
        <taxon>Prevotellaceae</taxon>
        <taxon>Segatella</taxon>
    </lineage>
</organism>
<reference evidence="1 2" key="1">
    <citation type="submission" date="2022-06" db="EMBL/GenBank/DDBJ databases">
        <title>A taxonomic note on the genus Prevotella: Description of four novel genera and emended description of the genera Hallella and Xylanibacter.</title>
        <authorList>
            <person name="Hitch T.C.A."/>
        </authorList>
    </citation>
    <scope>NUCLEOTIDE SEQUENCE [LARGE SCALE GENOMIC DNA]</scope>
    <source>
        <strain evidence="1 2">DSM 100619</strain>
    </source>
</reference>
<keyword evidence="2" id="KW-1185">Reference proteome</keyword>
<gene>
    <name evidence="1" type="ORF">NG821_09285</name>
</gene>
<evidence type="ECO:0000313" key="2">
    <source>
        <dbReference type="Proteomes" id="UP001204015"/>
    </source>
</evidence>
<dbReference type="Proteomes" id="UP001204015">
    <property type="component" value="Unassembled WGS sequence"/>
</dbReference>
<protein>
    <submittedName>
        <fullName evidence="1">Uncharacterized protein</fullName>
    </submittedName>
</protein>
<sequence>MTKHVILLKGTANSGKTQTLLKLIDKLQEANFQDKKVVNNCCQKDCEDKRIVIDYKKFRIAICTGGDTEDILNKNIDYFKSCSWHIAICATRSKGKMIDVIKEFAQKQDAQIHIVRKGWVDDPEWSDNPRQQEACDLLIESTAQVMKIIIDGWIGAMIPEKS</sequence>
<dbReference type="RefSeq" id="WP_252761386.1">
    <property type="nucleotide sequence ID" value="NZ_JAMXLY010000036.1"/>
</dbReference>
<dbReference type="EMBL" id="JAMXLY010000036">
    <property type="protein sequence ID" value="MCO6026028.1"/>
    <property type="molecule type" value="Genomic_DNA"/>
</dbReference>
<proteinExistence type="predicted"/>
<comment type="caution">
    <text evidence="1">The sequence shown here is derived from an EMBL/GenBank/DDBJ whole genome shotgun (WGS) entry which is preliminary data.</text>
</comment>
<evidence type="ECO:0000313" key="1">
    <source>
        <dbReference type="EMBL" id="MCO6026028.1"/>
    </source>
</evidence>
<name>A0ABT1C0M6_9BACT</name>
<accession>A0ABT1C0M6</accession>